<reference evidence="9 10" key="1">
    <citation type="submission" date="2019-07" db="EMBL/GenBank/DDBJ databases">
        <title>Genomes of Cafeteria roenbergensis.</title>
        <authorList>
            <person name="Fischer M.G."/>
            <person name="Hackl T."/>
            <person name="Roman M."/>
        </authorList>
    </citation>
    <scope>NUCLEOTIDE SEQUENCE [LARGE SCALE GENOMIC DNA]</scope>
    <source>
        <strain evidence="9 10">Cflag</strain>
    </source>
</reference>
<dbReference type="InterPro" id="IPR041677">
    <property type="entry name" value="DNA2/NAM7_AAA_11"/>
</dbReference>
<keyword evidence="4" id="KW-0347">Helicase</keyword>
<keyword evidence="3" id="KW-0378">Hydrolase</keyword>
<evidence type="ECO:0000256" key="3">
    <source>
        <dbReference type="ARBA" id="ARBA00022801"/>
    </source>
</evidence>
<dbReference type="SUPFAM" id="SSF52540">
    <property type="entry name" value="P-loop containing nucleoside triphosphate hydrolases"/>
    <property type="match status" value="2"/>
</dbReference>
<evidence type="ECO:0000256" key="5">
    <source>
        <dbReference type="ARBA" id="ARBA00022840"/>
    </source>
</evidence>
<evidence type="ECO:0008006" key="11">
    <source>
        <dbReference type="Google" id="ProtNLM"/>
    </source>
</evidence>
<proteinExistence type="inferred from homology"/>
<organism evidence="9 10">
    <name type="scientific">Cafeteria roenbergensis</name>
    <name type="common">Marine flagellate</name>
    <dbReference type="NCBI Taxonomy" id="33653"/>
    <lineage>
        <taxon>Eukaryota</taxon>
        <taxon>Sar</taxon>
        <taxon>Stramenopiles</taxon>
        <taxon>Bigyra</taxon>
        <taxon>Opalozoa</taxon>
        <taxon>Bicosoecida</taxon>
        <taxon>Cafeteriaceae</taxon>
        <taxon>Cafeteria</taxon>
    </lineage>
</organism>
<dbReference type="InterPro" id="IPR041679">
    <property type="entry name" value="DNA2/NAM7-like_C"/>
</dbReference>
<dbReference type="Gene3D" id="3.40.50.300">
    <property type="entry name" value="P-loop containing nucleotide triphosphate hydrolases"/>
    <property type="match status" value="3"/>
</dbReference>
<dbReference type="Pfam" id="PF13087">
    <property type="entry name" value="AAA_12"/>
    <property type="match status" value="2"/>
</dbReference>
<evidence type="ECO:0000256" key="6">
    <source>
        <dbReference type="SAM" id="MobiDB-lite"/>
    </source>
</evidence>
<evidence type="ECO:0000256" key="2">
    <source>
        <dbReference type="ARBA" id="ARBA00022741"/>
    </source>
</evidence>
<evidence type="ECO:0000256" key="1">
    <source>
        <dbReference type="ARBA" id="ARBA00007913"/>
    </source>
</evidence>
<dbReference type="PANTHER" id="PTHR43788:SF8">
    <property type="entry name" value="DNA-BINDING PROTEIN SMUBP-2"/>
    <property type="match status" value="1"/>
</dbReference>
<dbReference type="EMBL" id="VLTM01000023">
    <property type="protein sequence ID" value="KAA0163124.1"/>
    <property type="molecule type" value="Genomic_DNA"/>
</dbReference>
<feature type="compositionally biased region" description="Low complexity" evidence="6">
    <location>
        <begin position="139"/>
        <end position="154"/>
    </location>
</feature>
<keyword evidence="5" id="KW-0067">ATP-binding</keyword>
<feature type="domain" description="DNA2/NAM7 helicase-like C-terminal" evidence="8">
    <location>
        <begin position="240"/>
        <end position="369"/>
    </location>
</feature>
<feature type="domain" description="DNA2/NAM7 helicase-like C-terminal" evidence="8">
    <location>
        <begin position="493"/>
        <end position="602"/>
    </location>
</feature>
<dbReference type="GO" id="GO:0043139">
    <property type="term" value="F:5'-3' DNA helicase activity"/>
    <property type="evidence" value="ECO:0007669"/>
    <property type="project" value="TreeGrafter"/>
</dbReference>
<dbReference type="AlphaFoldDB" id="A0A5A8DES3"/>
<evidence type="ECO:0000313" key="10">
    <source>
        <dbReference type="Proteomes" id="UP000325113"/>
    </source>
</evidence>
<feature type="domain" description="DNA2/NAM7 helicase helicase" evidence="7">
    <location>
        <begin position="16"/>
        <end position="133"/>
    </location>
</feature>
<dbReference type="CDD" id="cd18808">
    <property type="entry name" value="SF1_C_Upf1"/>
    <property type="match status" value="1"/>
</dbReference>
<feature type="compositionally biased region" description="Low complexity" evidence="6">
    <location>
        <begin position="309"/>
        <end position="321"/>
    </location>
</feature>
<name>A0A5A8DES3_CAFRO</name>
<dbReference type="PANTHER" id="PTHR43788">
    <property type="entry name" value="DNA2/NAM7 HELICASE FAMILY MEMBER"/>
    <property type="match status" value="1"/>
</dbReference>
<dbReference type="InterPro" id="IPR047187">
    <property type="entry name" value="SF1_C_Upf1"/>
</dbReference>
<evidence type="ECO:0000313" key="9">
    <source>
        <dbReference type="EMBL" id="KAA0163124.1"/>
    </source>
</evidence>
<dbReference type="GO" id="GO:0005524">
    <property type="term" value="F:ATP binding"/>
    <property type="evidence" value="ECO:0007669"/>
    <property type="project" value="UniProtKB-KW"/>
</dbReference>
<comment type="similarity">
    <text evidence="1">Belongs to the DNA2/NAM7 helicase family.</text>
</comment>
<accession>A0A5A8DES3</accession>
<keyword evidence="2" id="KW-0547">Nucleotide-binding</keyword>
<protein>
    <recommendedName>
        <fullName evidence="11">DNA2/NAM7 helicase-like C-terminal domain-containing protein</fullName>
    </recommendedName>
</protein>
<feature type="compositionally biased region" description="Basic and acidic residues" evidence="6">
    <location>
        <begin position="291"/>
        <end position="307"/>
    </location>
</feature>
<sequence>MAGPWEPIRALRTEAAEAMEHAEKAASRAVALAAAAGGEARGSGASKAARAAAAEEQEWRERARAAAWEADALERGEAAAALCRADVVVATCAGAGSRVLDDVAFGLVVVDEASQANDAELCIALSRLTQHAIGLPQAAAASSDAEAGEDGSAARPDAPGPRQALQRDGQLVLIGDERQLPPTILSHEAGKLGLGRTVFERTVEAWQRSHADRAGAASEAPATAVWALPEGLAGKRVAPHVSMLRTQFRMSAQVAAWPAAVVYKGELATHASSSSWLTSLPPPGFPWPRLPPRDGAERGDAGGRDSSHAPAGAAPGAGSVGTGVAFVDVKRRETAGNERSSGESSKANPAEASVVASIVRAVISAGRRAKPQMPRSEPETKAAAIASHQLGGGVSVDAEDDDPLEAATRAALASLSGMPRHGFDYPRQEQRADGRGAADVGWDSAAVKAAASAAAGRALERVHAAAEASATAAPGQDTTIEDAAAAAPAVTPGGVGVIATYSAQVDAIVEALRAAGLPTASSGQSHRAREAPARGKLASWLPADEAIEVSTVDGFQGREKELVVISTVRSNNMGTVGFLSDARRLNVALTRGKRGVVVVGDAETLAVDPWWASWVHFAKSNGLVIPEATLMNGWDERS</sequence>
<gene>
    <name evidence="9" type="ORF">FNF31_02947</name>
</gene>
<feature type="region of interest" description="Disordered" evidence="6">
    <location>
        <begin position="273"/>
        <end position="321"/>
    </location>
</feature>
<feature type="region of interest" description="Disordered" evidence="6">
    <location>
        <begin position="139"/>
        <end position="164"/>
    </location>
</feature>
<evidence type="ECO:0000259" key="7">
    <source>
        <dbReference type="Pfam" id="PF13086"/>
    </source>
</evidence>
<dbReference type="InterPro" id="IPR027417">
    <property type="entry name" value="P-loop_NTPase"/>
</dbReference>
<evidence type="ECO:0000259" key="8">
    <source>
        <dbReference type="Pfam" id="PF13087"/>
    </source>
</evidence>
<feature type="compositionally biased region" description="Pro residues" evidence="6">
    <location>
        <begin position="280"/>
        <end position="290"/>
    </location>
</feature>
<dbReference type="Pfam" id="PF13086">
    <property type="entry name" value="AAA_11"/>
    <property type="match status" value="1"/>
</dbReference>
<evidence type="ECO:0000256" key="4">
    <source>
        <dbReference type="ARBA" id="ARBA00022806"/>
    </source>
</evidence>
<dbReference type="GO" id="GO:0016787">
    <property type="term" value="F:hydrolase activity"/>
    <property type="evidence" value="ECO:0007669"/>
    <property type="project" value="UniProtKB-KW"/>
</dbReference>
<dbReference type="InterPro" id="IPR050534">
    <property type="entry name" value="Coronavir_polyprotein_1ab"/>
</dbReference>
<comment type="caution">
    <text evidence="9">The sequence shown here is derived from an EMBL/GenBank/DDBJ whole genome shotgun (WGS) entry which is preliminary data.</text>
</comment>
<dbReference type="Proteomes" id="UP000325113">
    <property type="component" value="Unassembled WGS sequence"/>
</dbReference>